<dbReference type="InterPro" id="IPR036866">
    <property type="entry name" value="RibonucZ/Hydroxyglut_hydro"/>
</dbReference>
<feature type="domain" description="Metallo-beta-lactamase" evidence="1">
    <location>
        <begin position="20"/>
        <end position="205"/>
    </location>
</feature>
<dbReference type="Gene3D" id="3.60.15.10">
    <property type="entry name" value="Ribonuclease Z/Hydroxyacylglutathione hydrolase-like"/>
    <property type="match status" value="1"/>
</dbReference>
<evidence type="ECO:0000259" key="1">
    <source>
        <dbReference type="SMART" id="SM00849"/>
    </source>
</evidence>
<evidence type="ECO:0000313" key="2">
    <source>
        <dbReference type="EMBL" id="SVC89094.1"/>
    </source>
</evidence>
<sequence length="265" mass="28441">MALEVAFVGVSSAHPGDGEESTCFLVNDNILVDVGFNAGISVQALGVSPLDIDHVFITHCHHDHVIGLPGVLFLSSKRADARADVGPLQLYGPQDLAVVTQAALAMLQADRFPQVVPDHEVHLLYPEQSLEIGELRVDVGRAFHPLDARSYRFTDTVSKGSVVITGDTAYHEGLAEFAKDCDVLIHEAAAPPTAATVNQQFLHSRPQDAARVAQESSTSSLALVHYQADQAAAMLSRAREGFPNTRIARKGQRVKILGPGQAAWV</sequence>
<name>A0A382QUB1_9ZZZZ</name>
<dbReference type="GO" id="GO:0042781">
    <property type="term" value="F:3'-tRNA processing endoribonuclease activity"/>
    <property type="evidence" value="ECO:0007669"/>
    <property type="project" value="TreeGrafter"/>
</dbReference>
<reference evidence="2" key="1">
    <citation type="submission" date="2018-05" db="EMBL/GenBank/DDBJ databases">
        <authorList>
            <person name="Lanie J.A."/>
            <person name="Ng W.-L."/>
            <person name="Kazmierczak K.M."/>
            <person name="Andrzejewski T.M."/>
            <person name="Davidsen T.M."/>
            <person name="Wayne K.J."/>
            <person name="Tettelin H."/>
            <person name="Glass J.I."/>
            <person name="Rusch D."/>
            <person name="Podicherti R."/>
            <person name="Tsui H.-C.T."/>
            <person name="Winkler M.E."/>
        </authorList>
    </citation>
    <scope>NUCLEOTIDE SEQUENCE</scope>
</reference>
<dbReference type="InterPro" id="IPR001279">
    <property type="entry name" value="Metallo-B-lactamas"/>
</dbReference>
<dbReference type="PANTHER" id="PTHR46018">
    <property type="entry name" value="ZINC PHOSPHODIESTERASE ELAC PROTEIN 1"/>
    <property type="match status" value="1"/>
</dbReference>
<accession>A0A382QUB1</accession>
<dbReference type="PANTHER" id="PTHR46018:SF2">
    <property type="entry name" value="ZINC PHOSPHODIESTERASE ELAC PROTEIN 1"/>
    <property type="match status" value="1"/>
</dbReference>
<dbReference type="Pfam" id="PF23023">
    <property type="entry name" value="Anti-Pycsar_Apyc1"/>
    <property type="match status" value="1"/>
</dbReference>
<dbReference type="AlphaFoldDB" id="A0A382QUB1"/>
<dbReference type="EMBL" id="UINC01116982">
    <property type="protein sequence ID" value="SVC89094.1"/>
    <property type="molecule type" value="Genomic_DNA"/>
</dbReference>
<dbReference type="SUPFAM" id="SSF56281">
    <property type="entry name" value="Metallo-hydrolase/oxidoreductase"/>
    <property type="match status" value="1"/>
</dbReference>
<protein>
    <recommendedName>
        <fullName evidence="1">Metallo-beta-lactamase domain-containing protein</fullName>
    </recommendedName>
</protein>
<organism evidence="2">
    <name type="scientific">marine metagenome</name>
    <dbReference type="NCBI Taxonomy" id="408172"/>
    <lineage>
        <taxon>unclassified sequences</taxon>
        <taxon>metagenomes</taxon>
        <taxon>ecological metagenomes</taxon>
    </lineage>
</organism>
<proteinExistence type="predicted"/>
<gene>
    <name evidence="2" type="ORF">METZ01_LOCUS341948</name>
</gene>
<dbReference type="SMART" id="SM00849">
    <property type="entry name" value="Lactamase_B"/>
    <property type="match status" value="1"/>
</dbReference>